<sequence>MNNLIEILANEPPYRQKQIQAAWFDIKVRSYDQISTLPQSLRFKLANADFLTVAPTGVAEDKDDQTFKTLLHLKDGVAIETVLMGRVNKKLVGREGETRYTICVSSQVGCPMRCTFCATGRLGLKRNLTWQEILDQYRFWNYFIADNLKGRIDNIVFMGQGEPMLNYENVKQTINLILKNTDLGPRQITVSTVGVKAGMEKIVTDPEWPPVRFALSLHSAITETRQKLIPSHSGGFLEWLPEWSKQYHERFPSRNHFVGLEYTFINGTNDDDKHLKALVKLASKLGKVRINLIPYNSTDPNMLGSPIETIEHWRDELMKKDFVVTIRRSQGQRIAAACGQLANKQSEK</sequence>
<evidence type="ECO:0000259" key="11">
    <source>
        <dbReference type="PROSITE" id="PS51918"/>
    </source>
</evidence>
<keyword evidence="7" id="KW-0949">S-adenosyl-L-methionine</keyword>
<dbReference type="GO" id="GO:0005737">
    <property type="term" value="C:cytoplasm"/>
    <property type="evidence" value="ECO:0007669"/>
    <property type="project" value="UniProtKB-SubCell"/>
</dbReference>
<keyword evidence="6" id="KW-0808">Transferase</keyword>
<keyword evidence="9" id="KW-0408">Iron</keyword>
<dbReference type="InterPro" id="IPR013785">
    <property type="entry name" value="Aldolase_TIM"/>
</dbReference>
<evidence type="ECO:0000256" key="9">
    <source>
        <dbReference type="ARBA" id="ARBA00023004"/>
    </source>
</evidence>
<dbReference type="GO" id="GO:0030488">
    <property type="term" value="P:tRNA methylation"/>
    <property type="evidence" value="ECO:0007669"/>
    <property type="project" value="TreeGrafter"/>
</dbReference>
<keyword evidence="8" id="KW-0479">Metal-binding</keyword>
<dbReference type="InterPro" id="IPR040072">
    <property type="entry name" value="Methyltransferase_A"/>
</dbReference>
<dbReference type="SFLD" id="SFLDS00029">
    <property type="entry name" value="Radical_SAM"/>
    <property type="match status" value="1"/>
</dbReference>
<evidence type="ECO:0000256" key="1">
    <source>
        <dbReference type="ARBA" id="ARBA00001966"/>
    </source>
</evidence>
<gene>
    <name evidence="12" type="ORF">A2538_02095</name>
</gene>
<dbReference type="PIRSF" id="PIRSF006004">
    <property type="entry name" value="CHP00048"/>
    <property type="match status" value="1"/>
</dbReference>
<dbReference type="GO" id="GO:0008173">
    <property type="term" value="F:RNA methyltransferase activity"/>
    <property type="evidence" value="ECO:0007669"/>
    <property type="project" value="InterPro"/>
</dbReference>
<accession>A0A1F6PDD7</accession>
<evidence type="ECO:0000256" key="2">
    <source>
        <dbReference type="ARBA" id="ARBA00004496"/>
    </source>
</evidence>
<comment type="cofactor">
    <cofactor evidence="1">
        <name>[4Fe-4S] cluster</name>
        <dbReference type="ChEBI" id="CHEBI:49883"/>
    </cofactor>
</comment>
<name>A0A1F6PDD7_9BACT</name>
<dbReference type="GO" id="GO:0051539">
    <property type="term" value="F:4 iron, 4 sulfur cluster binding"/>
    <property type="evidence" value="ECO:0007669"/>
    <property type="project" value="UniProtKB-KW"/>
</dbReference>
<evidence type="ECO:0000313" key="13">
    <source>
        <dbReference type="Proteomes" id="UP000178254"/>
    </source>
</evidence>
<dbReference type="SFLD" id="SFLDF00275">
    <property type="entry name" value="adenosine_C2_methyltransferase"/>
    <property type="match status" value="1"/>
</dbReference>
<keyword evidence="4" id="KW-0963">Cytoplasm</keyword>
<dbReference type="InterPro" id="IPR007197">
    <property type="entry name" value="rSAM"/>
</dbReference>
<dbReference type="CDD" id="cd01335">
    <property type="entry name" value="Radical_SAM"/>
    <property type="match status" value="1"/>
</dbReference>
<keyword evidence="5" id="KW-0489">Methyltransferase</keyword>
<reference evidence="12 13" key="1">
    <citation type="journal article" date="2016" name="Nat. Commun.">
        <title>Thousands of microbial genomes shed light on interconnected biogeochemical processes in an aquifer system.</title>
        <authorList>
            <person name="Anantharaman K."/>
            <person name="Brown C.T."/>
            <person name="Hug L.A."/>
            <person name="Sharon I."/>
            <person name="Castelle C.J."/>
            <person name="Probst A.J."/>
            <person name="Thomas B.C."/>
            <person name="Singh A."/>
            <person name="Wilkins M.J."/>
            <person name="Karaoz U."/>
            <person name="Brodie E.L."/>
            <person name="Williams K.H."/>
            <person name="Hubbard S.S."/>
            <person name="Banfield J.F."/>
        </authorList>
    </citation>
    <scope>NUCLEOTIDE SEQUENCE [LARGE SCALE GENOMIC DNA]</scope>
</reference>
<evidence type="ECO:0000256" key="3">
    <source>
        <dbReference type="ARBA" id="ARBA00022485"/>
    </source>
</evidence>
<dbReference type="Pfam" id="PF04055">
    <property type="entry name" value="Radical_SAM"/>
    <property type="match status" value="1"/>
</dbReference>
<dbReference type="GO" id="GO:0046872">
    <property type="term" value="F:metal ion binding"/>
    <property type="evidence" value="ECO:0007669"/>
    <property type="project" value="UniProtKB-KW"/>
</dbReference>
<keyword evidence="3" id="KW-0004">4Fe-4S</keyword>
<dbReference type="PROSITE" id="PS51918">
    <property type="entry name" value="RADICAL_SAM"/>
    <property type="match status" value="1"/>
</dbReference>
<dbReference type="InterPro" id="IPR058240">
    <property type="entry name" value="rSAM_sf"/>
</dbReference>
<dbReference type="InterPro" id="IPR004383">
    <property type="entry name" value="rRNA_lsu_MTrfase_RlmN/Cfr"/>
</dbReference>
<dbReference type="EMBL" id="MFRE01000012">
    <property type="protein sequence ID" value="OGH94070.1"/>
    <property type="molecule type" value="Genomic_DNA"/>
</dbReference>
<proteinExistence type="predicted"/>
<dbReference type="AlphaFoldDB" id="A0A1F6PDD7"/>
<evidence type="ECO:0000256" key="10">
    <source>
        <dbReference type="ARBA" id="ARBA00023014"/>
    </source>
</evidence>
<protein>
    <recommendedName>
        <fullName evidence="11">Radical SAM core domain-containing protein</fullName>
    </recommendedName>
</protein>
<dbReference type="STRING" id="1798709.A2538_02095"/>
<comment type="caution">
    <text evidence="12">The sequence shown here is derived from an EMBL/GenBank/DDBJ whole genome shotgun (WGS) entry which is preliminary data.</text>
</comment>
<comment type="subcellular location">
    <subcellularLocation>
        <location evidence="2">Cytoplasm</location>
    </subcellularLocation>
</comment>
<feature type="domain" description="Radical SAM core" evidence="11">
    <location>
        <begin position="96"/>
        <end position="333"/>
    </location>
</feature>
<evidence type="ECO:0000256" key="6">
    <source>
        <dbReference type="ARBA" id="ARBA00022679"/>
    </source>
</evidence>
<evidence type="ECO:0000256" key="5">
    <source>
        <dbReference type="ARBA" id="ARBA00022603"/>
    </source>
</evidence>
<dbReference type="PANTHER" id="PTHR30544">
    <property type="entry name" value="23S RRNA METHYLTRANSFERASE"/>
    <property type="match status" value="1"/>
</dbReference>
<dbReference type="SFLD" id="SFLDG01062">
    <property type="entry name" value="methyltransferase_(Class_A)"/>
    <property type="match status" value="1"/>
</dbReference>
<dbReference type="Proteomes" id="UP000178254">
    <property type="component" value="Unassembled WGS sequence"/>
</dbReference>
<keyword evidence="10" id="KW-0411">Iron-sulfur</keyword>
<dbReference type="Gene3D" id="3.20.20.70">
    <property type="entry name" value="Aldolase class I"/>
    <property type="match status" value="1"/>
</dbReference>
<dbReference type="GO" id="GO:0070475">
    <property type="term" value="P:rRNA base methylation"/>
    <property type="evidence" value="ECO:0007669"/>
    <property type="project" value="TreeGrafter"/>
</dbReference>
<evidence type="ECO:0000256" key="8">
    <source>
        <dbReference type="ARBA" id="ARBA00022723"/>
    </source>
</evidence>
<evidence type="ECO:0000256" key="4">
    <source>
        <dbReference type="ARBA" id="ARBA00022490"/>
    </source>
</evidence>
<evidence type="ECO:0000313" key="12">
    <source>
        <dbReference type="EMBL" id="OGH94070.1"/>
    </source>
</evidence>
<organism evidence="12 13">
    <name type="scientific">Candidatus Magasanikbacteria bacterium RIFOXYD2_FULL_41_14</name>
    <dbReference type="NCBI Taxonomy" id="1798709"/>
    <lineage>
        <taxon>Bacteria</taxon>
        <taxon>Candidatus Magasanikiibacteriota</taxon>
    </lineage>
</organism>
<dbReference type="SUPFAM" id="SSF102114">
    <property type="entry name" value="Radical SAM enzymes"/>
    <property type="match status" value="1"/>
</dbReference>
<evidence type="ECO:0000256" key="7">
    <source>
        <dbReference type="ARBA" id="ARBA00022691"/>
    </source>
</evidence>
<dbReference type="PANTHER" id="PTHR30544:SF5">
    <property type="entry name" value="RADICAL SAM CORE DOMAIN-CONTAINING PROTEIN"/>
    <property type="match status" value="1"/>
</dbReference>